<evidence type="ECO:0000259" key="3">
    <source>
        <dbReference type="Pfam" id="PF16344"/>
    </source>
</evidence>
<dbReference type="AlphaFoldDB" id="A0A3B0U2L9"/>
<feature type="domain" description="Protein FecR C-terminal" evidence="3">
    <location>
        <begin position="324"/>
        <end position="391"/>
    </location>
</feature>
<accession>A0A3B0U2L9</accession>
<keyword evidence="1" id="KW-0812">Transmembrane</keyword>
<keyword evidence="1" id="KW-1133">Transmembrane helix</keyword>
<dbReference type="Pfam" id="PF04773">
    <property type="entry name" value="FecR"/>
    <property type="match status" value="1"/>
</dbReference>
<dbReference type="Gene3D" id="3.55.50.30">
    <property type="match status" value="1"/>
</dbReference>
<dbReference type="FunFam" id="2.60.120.1440:FF:000001">
    <property type="entry name" value="Putative anti-sigma factor"/>
    <property type="match status" value="1"/>
</dbReference>
<sequence>MDKYSIYTNDPYFIKWVFQPDPLSEQYWENYIHSHPDEKYIITHLKEDLRYLKLKNEDLTEEGKKLIIQSILKKKDQSARIGRFRQAGIRFLRYAAIAIMFLVIGNIIMYMYLNKKFKTTDYASLENNIGINKPTLILSDGTGIALDKASNIRYNTGNGIIVDNRTVPIPENSNKEVILNQAIIPCGSRSMITLDDNTVVYLNAGSKLIYPSVFTGEKREVLLFGEAFFEVSKNKEKPFIVKTSSLTIEVLGTKFNVSSYREDDIVQTILVEGEVSVRMNDASLYKKSIILKPKQMLAYNKKTKDIKTNDVDVEYFILWKDGILKFENEDFSRVIKKIERFYNISIRFKDPLQSGVKISGKLDLSENKYKVFEYLKTLTKMNIEEEKENHYVIN</sequence>
<reference evidence="4" key="1">
    <citation type="submission" date="2018-06" db="EMBL/GenBank/DDBJ databases">
        <authorList>
            <person name="Zhirakovskaya E."/>
        </authorList>
    </citation>
    <scope>NUCLEOTIDE SEQUENCE</scope>
</reference>
<organism evidence="4">
    <name type="scientific">hydrothermal vent metagenome</name>
    <dbReference type="NCBI Taxonomy" id="652676"/>
    <lineage>
        <taxon>unclassified sequences</taxon>
        <taxon>metagenomes</taxon>
        <taxon>ecological metagenomes</taxon>
    </lineage>
</organism>
<feature type="domain" description="FecR protein" evidence="2">
    <location>
        <begin position="187"/>
        <end position="275"/>
    </location>
</feature>
<dbReference type="Pfam" id="PF16344">
    <property type="entry name" value="FecR_C"/>
    <property type="match status" value="1"/>
</dbReference>
<evidence type="ECO:0000313" key="4">
    <source>
        <dbReference type="EMBL" id="VAW23230.1"/>
    </source>
</evidence>
<dbReference type="InterPro" id="IPR032508">
    <property type="entry name" value="FecR_C"/>
</dbReference>
<proteinExistence type="predicted"/>
<keyword evidence="1" id="KW-0472">Membrane</keyword>
<dbReference type="GO" id="GO:0016989">
    <property type="term" value="F:sigma factor antagonist activity"/>
    <property type="evidence" value="ECO:0007669"/>
    <property type="project" value="TreeGrafter"/>
</dbReference>
<dbReference type="Gene3D" id="2.60.120.1440">
    <property type="match status" value="1"/>
</dbReference>
<dbReference type="EMBL" id="UOEP01000189">
    <property type="protein sequence ID" value="VAW23230.1"/>
    <property type="molecule type" value="Genomic_DNA"/>
</dbReference>
<dbReference type="PANTHER" id="PTHR30273:SF2">
    <property type="entry name" value="PROTEIN FECR"/>
    <property type="match status" value="1"/>
</dbReference>
<evidence type="ECO:0000256" key="1">
    <source>
        <dbReference type="SAM" id="Phobius"/>
    </source>
</evidence>
<gene>
    <name evidence="4" type="ORF">MNBD_BACTEROID01-1881</name>
</gene>
<dbReference type="InterPro" id="IPR012373">
    <property type="entry name" value="Ferrdict_sens_TM"/>
</dbReference>
<feature type="transmembrane region" description="Helical" evidence="1">
    <location>
        <begin position="91"/>
        <end position="113"/>
    </location>
</feature>
<protein>
    <submittedName>
        <fullName evidence="4">Anti-sigma factor</fullName>
    </submittedName>
</protein>
<dbReference type="PANTHER" id="PTHR30273">
    <property type="entry name" value="PERIPLASMIC SIGNAL SENSOR AND SIGMA FACTOR ACTIVATOR FECR-RELATED"/>
    <property type="match status" value="1"/>
</dbReference>
<dbReference type="InterPro" id="IPR006860">
    <property type="entry name" value="FecR"/>
</dbReference>
<evidence type="ECO:0000259" key="2">
    <source>
        <dbReference type="Pfam" id="PF04773"/>
    </source>
</evidence>
<name>A0A3B0U2L9_9ZZZZ</name>